<keyword evidence="1" id="KW-0732">Signal</keyword>
<dbReference type="RefSeq" id="WP_194182867.1">
    <property type="nucleotide sequence ID" value="NZ_JADGIK010000004.1"/>
</dbReference>
<feature type="chain" id="PRO_5035302481" evidence="1">
    <location>
        <begin position="19"/>
        <end position="217"/>
    </location>
</feature>
<gene>
    <name evidence="2" type="ORF">IM532_07665</name>
</gene>
<evidence type="ECO:0000313" key="3">
    <source>
        <dbReference type="Proteomes" id="UP000608754"/>
    </source>
</evidence>
<keyword evidence="3" id="KW-1185">Reference proteome</keyword>
<organism evidence="2 3">
    <name type="scientific">Faecalibacter rhinopitheci</name>
    <dbReference type="NCBI Taxonomy" id="2779678"/>
    <lineage>
        <taxon>Bacteria</taxon>
        <taxon>Pseudomonadati</taxon>
        <taxon>Bacteroidota</taxon>
        <taxon>Flavobacteriia</taxon>
        <taxon>Flavobacteriales</taxon>
        <taxon>Weeksellaceae</taxon>
        <taxon>Faecalibacter</taxon>
    </lineage>
</organism>
<name>A0A8J7K4D0_9FLAO</name>
<dbReference type="EMBL" id="JADGIK010000004">
    <property type="protein sequence ID" value="MBF0597323.1"/>
    <property type="molecule type" value="Genomic_DNA"/>
</dbReference>
<sequence length="217" mass="24656">MKNFILLLLCILGFNANAQVGINTDSPQKYSMLEVQAKDKGILIPRVSLTNIFDKETVTNIDGSSFKSYENSLLVYNTNTSSITGVEEYKNVTPGYYYWETDRWIRMTSTKDQQFFYMPSIIIPTSSDQVATGSTFGTIDLYAIYKSQFTNAMVRNTNASTTLPIYKTNQLDYYITWYDDSVFTNVKVSDKGVMTYQIKPNSDISIGSFMNIIFAVK</sequence>
<dbReference type="AlphaFoldDB" id="A0A8J7K4D0"/>
<evidence type="ECO:0000313" key="2">
    <source>
        <dbReference type="EMBL" id="MBF0597323.1"/>
    </source>
</evidence>
<dbReference type="Proteomes" id="UP000608754">
    <property type="component" value="Unassembled WGS sequence"/>
</dbReference>
<proteinExistence type="predicted"/>
<protein>
    <submittedName>
        <fullName evidence="2">Uncharacterized protein</fullName>
    </submittedName>
</protein>
<comment type="caution">
    <text evidence="2">The sequence shown here is derived from an EMBL/GenBank/DDBJ whole genome shotgun (WGS) entry which is preliminary data.</text>
</comment>
<reference evidence="2" key="1">
    <citation type="submission" date="2020-10" db="EMBL/GenBank/DDBJ databases">
        <authorList>
            <person name="Lu T."/>
            <person name="Wang Q."/>
            <person name="Han X."/>
        </authorList>
    </citation>
    <scope>NUCLEOTIDE SEQUENCE</scope>
    <source>
        <strain evidence="2">WQ 117</strain>
    </source>
</reference>
<accession>A0A8J7K4D0</accession>
<feature type="signal peptide" evidence="1">
    <location>
        <begin position="1"/>
        <end position="18"/>
    </location>
</feature>
<evidence type="ECO:0000256" key="1">
    <source>
        <dbReference type="SAM" id="SignalP"/>
    </source>
</evidence>